<feature type="compositionally biased region" description="Polar residues" evidence="4">
    <location>
        <begin position="124"/>
        <end position="147"/>
    </location>
</feature>
<evidence type="ECO:0008006" key="7">
    <source>
        <dbReference type="Google" id="ProtNLM"/>
    </source>
</evidence>
<dbReference type="PANTHER" id="PTHR12687">
    <property type="entry name" value="NUCLEOLAR COMPLEX 2 AND RAD4-RELATED"/>
    <property type="match status" value="1"/>
</dbReference>
<dbReference type="AlphaFoldDB" id="A0AAV7DSD6"/>
<sequence length="766" mass="86981">MATTRPAGAIPATSPGSFSPGTGFAVKNLQKKRELGPTSERATLGSVTLWYPDSYSSALSFAFQIVFLVPGMGKLGKKARKFARKNLQSVLKKRRKFKSMRDSFKRKSSGRLGETSEDHVEPNTGISSSGTLEGTVSNESLANTSLETLFDEDDSDFENEESDSDDFLSEDEKSLCFEENKSENGTAECDSTEQNKEIHLELIKHKRKLDRLCEKDPKFSAFLEEHRSDLEKIRSKDTSSDEEDETSDQDVTTEIEGSKSLRDKILTSSMVDVWFELIVEKKDLSLLPNLLNGFRVACLFGTDSPDSTLYYQIQSKETFCKILMCVLQQADGILRKLLGISISGCKKETIMELVNSSKKWKNVKPLINSYLRSTLYLLNQITDSQILEFTLSRLRSSVILLAAFPSIRRKVIKVAVHLWVTGGGSLSSSAFLILWEMAVQLDSDCLDMIFKSTYKAFIAKCKFVDPTNLRHLQLLRGLVSELYSINVQRSFDLALVSIQQLAGILQNALRTKKKEALKKVYNWQYMNAIHLWVDFISTNAQDHNLQKLHYFIIQIINGVAHLFTGLRYLPLRLKCIRLLNQLSSATEVFIPVTFIVLSTLEYHGNLKVSKPGLTTDISSLLKVPKHLLKSQDFHYECFISAIEMLAVHFAQWSYHISFPEIATIPLIRLKQIQQNTTVERIRRSIQCLVDQVEQNVQFVQRKREDVAFSPKDQAAVDSFLQLEQSEGTAPFTRYYSSLLQKSIARDLAMNEKLRLKVEPEKKKQRN</sequence>
<dbReference type="GO" id="GO:0005654">
    <property type="term" value="C:nucleoplasm"/>
    <property type="evidence" value="ECO:0007669"/>
    <property type="project" value="TreeGrafter"/>
</dbReference>
<feature type="compositionally biased region" description="Acidic residues" evidence="4">
    <location>
        <begin position="240"/>
        <end position="253"/>
    </location>
</feature>
<name>A0AAV7DSD6_ARIFI</name>
<evidence type="ECO:0000256" key="3">
    <source>
        <dbReference type="ARBA" id="ARBA00023242"/>
    </source>
</evidence>
<dbReference type="GO" id="GO:0030691">
    <property type="term" value="C:Noc2p-Noc3p complex"/>
    <property type="evidence" value="ECO:0007669"/>
    <property type="project" value="TreeGrafter"/>
</dbReference>
<accession>A0AAV7DSD6</accession>
<comment type="similarity">
    <text evidence="2">Belongs to the NOC2 family.</text>
</comment>
<gene>
    <name evidence="5" type="ORF">H6P81_019665</name>
</gene>
<dbReference type="GO" id="GO:0005730">
    <property type="term" value="C:nucleolus"/>
    <property type="evidence" value="ECO:0007669"/>
    <property type="project" value="TreeGrafter"/>
</dbReference>
<dbReference type="Pfam" id="PF03715">
    <property type="entry name" value="Noc2"/>
    <property type="match status" value="1"/>
</dbReference>
<dbReference type="PANTHER" id="PTHR12687:SF8">
    <property type="entry name" value="PROTEIN REBELOTE"/>
    <property type="match status" value="1"/>
</dbReference>
<reference evidence="5 6" key="1">
    <citation type="submission" date="2021-07" db="EMBL/GenBank/DDBJ databases">
        <title>The Aristolochia fimbriata genome: insights into angiosperm evolution, floral development and chemical biosynthesis.</title>
        <authorList>
            <person name="Jiao Y."/>
        </authorList>
    </citation>
    <scope>NUCLEOTIDE SEQUENCE [LARGE SCALE GENOMIC DNA]</scope>
    <source>
        <strain evidence="5">IBCAS-2021</strain>
        <tissue evidence="5">Leaf</tissue>
    </source>
</reference>
<dbReference type="GO" id="GO:0042273">
    <property type="term" value="P:ribosomal large subunit biogenesis"/>
    <property type="evidence" value="ECO:0007669"/>
    <property type="project" value="TreeGrafter"/>
</dbReference>
<feature type="compositionally biased region" description="Acidic residues" evidence="4">
    <location>
        <begin position="149"/>
        <end position="169"/>
    </location>
</feature>
<keyword evidence="3" id="KW-0539">Nucleus</keyword>
<dbReference type="EMBL" id="JAINDJ010000008">
    <property type="protein sequence ID" value="KAG9439500.1"/>
    <property type="molecule type" value="Genomic_DNA"/>
</dbReference>
<evidence type="ECO:0000256" key="1">
    <source>
        <dbReference type="ARBA" id="ARBA00004123"/>
    </source>
</evidence>
<dbReference type="Proteomes" id="UP000825729">
    <property type="component" value="Unassembled WGS sequence"/>
</dbReference>
<feature type="region of interest" description="Disordered" evidence="4">
    <location>
        <begin position="98"/>
        <end position="170"/>
    </location>
</feature>
<protein>
    <recommendedName>
        <fullName evidence="7">Nucleolar complex protein 2 homolog</fullName>
    </recommendedName>
</protein>
<proteinExistence type="inferred from homology"/>
<comment type="caution">
    <text evidence="5">The sequence shown here is derived from an EMBL/GenBank/DDBJ whole genome shotgun (WGS) entry which is preliminary data.</text>
</comment>
<feature type="region of interest" description="Disordered" evidence="4">
    <location>
        <begin position="232"/>
        <end position="255"/>
    </location>
</feature>
<keyword evidence="6" id="KW-1185">Reference proteome</keyword>
<organism evidence="5 6">
    <name type="scientific">Aristolochia fimbriata</name>
    <name type="common">White veined hardy Dutchman's pipe vine</name>
    <dbReference type="NCBI Taxonomy" id="158543"/>
    <lineage>
        <taxon>Eukaryota</taxon>
        <taxon>Viridiplantae</taxon>
        <taxon>Streptophyta</taxon>
        <taxon>Embryophyta</taxon>
        <taxon>Tracheophyta</taxon>
        <taxon>Spermatophyta</taxon>
        <taxon>Magnoliopsida</taxon>
        <taxon>Magnoliidae</taxon>
        <taxon>Piperales</taxon>
        <taxon>Aristolochiaceae</taxon>
        <taxon>Aristolochia</taxon>
    </lineage>
</organism>
<evidence type="ECO:0000313" key="5">
    <source>
        <dbReference type="EMBL" id="KAG9439500.1"/>
    </source>
</evidence>
<dbReference type="InterPro" id="IPR005343">
    <property type="entry name" value="Noc2"/>
</dbReference>
<evidence type="ECO:0000256" key="2">
    <source>
        <dbReference type="ARBA" id="ARBA00005907"/>
    </source>
</evidence>
<evidence type="ECO:0000256" key="4">
    <source>
        <dbReference type="SAM" id="MobiDB-lite"/>
    </source>
</evidence>
<dbReference type="GO" id="GO:0030690">
    <property type="term" value="C:Noc1p-Noc2p complex"/>
    <property type="evidence" value="ECO:0007669"/>
    <property type="project" value="TreeGrafter"/>
</dbReference>
<comment type="subcellular location">
    <subcellularLocation>
        <location evidence="1">Nucleus</location>
    </subcellularLocation>
</comment>
<evidence type="ECO:0000313" key="6">
    <source>
        <dbReference type="Proteomes" id="UP000825729"/>
    </source>
</evidence>